<proteinExistence type="inferred from homology"/>
<evidence type="ECO:0000256" key="5">
    <source>
        <dbReference type="ARBA" id="ARBA00022723"/>
    </source>
</evidence>
<evidence type="ECO:0000256" key="10">
    <source>
        <dbReference type="PIRNR" id="PIRNR006268"/>
    </source>
</evidence>
<evidence type="ECO:0000313" key="13">
    <source>
        <dbReference type="Proteomes" id="UP000597444"/>
    </source>
</evidence>
<dbReference type="Gene3D" id="3.10.520.10">
    <property type="entry name" value="ApbE-like domains"/>
    <property type="match status" value="1"/>
</dbReference>
<keyword evidence="4 10" id="KW-0808">Transferase</keyword>
<feature type="binding site" evidence="11">
    <location>
        <position position="139"/>
    </location>
    <ligand>
        <name>Mg(2+)</name>
        <dbReference type="ChEBI" id="CHEBI:18420"/>
    </ligand>
</feature>
<keyword evidence="3 10" id="KW-0285">Flavoprotein</keyword>
<evidence type="ECO:0000256" key="8">
    <source>
        <dbReference type="ARBA" id="ARBA00031306"/>
    </source>
</evidence>
<gene>
    <name evidence="12" type="ORF">KSF_039310</name>
</gene>
<dbReference type="EC" id="2.7.1.180" evidence="1 10"/>
<protein>
    <recommendedName>
        <fullName evidence="2 10">FAD:protein FMN transferase</fullName>
        <ecNumber evidence="1 10">2.7.1.180</ecNumber>
    </recommendedName>
    <alternativeName>
        <fullName evidence="8 10">Flavin transferase</fullName>
    </alternativeName>
</protein>
<keyword evidence="7 10" id="KW-0460">Magnesium</keyword>
<comment type="cofactor">
    <cofactor evidence="11">
        <name>Mg(2+)</name>
        <dbReference type="ChEBI" id="CHEBI:18420"/>
    </cofactor>
    <cofactor evidence="11">
        <name>Mn(2+)</name>
        <dbReference type="ChEBI" id="CHEBI:29035"/>
    </cofactor>
    <text evidence="11">Magnesium. Can also use manganese.</text>
</comment>
<evidence type="ECO:0000256" key="11">
    <source>
        <dbReference type="PIRSR" id="PIRSR006268-2"/>
    </source>
</evidence>
<keyword evidence="6 10" id="KW-0274">FAD</keyword>
<dbReference type="SUPFAM" id="SSF143631">
    <property type="entry name" value="ApbE-like"/>
    <property type="match status" value="1"/>
</dbReference>
<sequence>MGTIIELLLPQGQAEQGGEVVRLLFAHWEQTLSRFQTNSELSRLNRASGQSTRVSRLLLDVLQTALAAAQATEGMFDPTLLNQLVRIGYDRSFDILPLRLPDVFSAAIPGGGWRAIKIQHDGEQSYVTLPEGAALDFGGIAKGMAVDASLKRLKRLGIQTALVNAGGDLAVLGLPTHMEHWSVGVQGKDVTWNIPLRSGALATSGTGRRRWQQGTQQRHHLIDPRTGESAQSALWSVSVAAGRCEQAEVAAKVAFLLGPEDGKAFLHKYGLAGLFLCEDGGWTTAGSWPIDRMQTIEEK</sequence>
<evidence type="ECO:0000313" key="12">
    <source>
        <dbReference type="EMBL" id="GHO93883.1"/>
    </source>
</evidence>
<name>A0A8J3IK21_9CHLR</name>
<comment type="caution">
    <text evidence="12">The sequence shown here is derived from an EMBL/GenBank/DDBJ whole genome shotgun (WGS) entry which is preliminary data.</text>
</comment>
<reference evidence="12" key="1">
    <citation type="submission" date="2020-10" db="EMBL/GenBank/DDBJ databases">
        <title>Taxonomic study of unclassified bacteria belonging to the class Ktedonobacteria.</title>
        <authorList>
            <person name="Yabe S."/>
            <person name="Wang C.M."/>
            <person name="Zheng Y."/>
            <person name="Sakai Y."/>
            <person name="Cavaletti L."/>
            <person name="Monciardini P."/>
            <person name="Donadio S."/>
        </authorList>
    </citation>
    <scope>NUCLEOTIDE SEQUENCE</scope>
    <source>
        <strain evidence="12">ID150040</strain>
    </source>
</reference>
<dbReference type="AlphaFoldDB" id="A0A8J3IK21"/>
<dbReference type="PIRSF" id="PIRSF006268">
    <property type="entry name" value="ApbE"/>
    <property type="match status" value="1"/>
</dbReference>
<evidence type="ECO:0000256" key="4">
    <source>
        <dbReference type="ARBA" id="ARBA00022679"/>
    </source>
</evidence>
<organism evidence="12 13">
    <name type="scientific">Reticulibacter mediterranei</name>
    <dbReference type="NCBI Taxonomy" id="2778369"/>
    <lineage>
        <taxon>Bacteria</taxon>
        <taxon>Bacillati</taxon>
        <taxon>Chloroflexota</taxon>
        <taxon>Ktedonobacteria</taxon>
        <taxon>Ktedonobacterales</taxon>
        <taxon>Reticulibacteraceae</taxon>
        <taxon>Reticulibacter</taxon>
    </lineage>
</organism>
<dbReference type="EMBL" id="BNJK01000001">
    <property type="protein sequence ID" value="GHO93883.1"/>
    <property type="molecule type" value="Genomic_DNA"/>
</dbReference>
<evidence type="ECO:0000256" key="6">
    <source>
        <dbReference type="ARBA" id="ARBA00022827"/>
    </source>
</evidence>
<dbReference type="Proteomes" id="UP000597444">
    <property type="component" value="Unassembled WGS sequence"/>
</dbReference>
<evidence type="ECO:0000256" key="9">
    <source>
        <dbReference type="ARBA" id="ARBA00048540"/>
    </source>
</evidence>
<keyword evidence="13" id="KW-1185">Reference proteome</keyword>
<dbReference type="GO" id="GO:0046872">
    <property type="term" value="F:metal ion binding"/>
    <property type="evidence" value="ECO:0007669"/>
    <property type="project" value="UniProtKB-UniRule"/>
</dbReference>
<dbReference type="InterPro" id="IPR003374">
    <property type="entry name" value="ApbE-like_sf"/>
</dbReference>
<evidence type="ECO:0000256" key="3">
    <source>
        <dbReference type="ARBA" id="ARBA00022630"/>
    </source>
</evidence>
<dbReference type="PANTHER" id="PTHR30040">
    <property type="entry name" value="THIAMINE BIOSYNTHESIS LIPOPROTEIN APBE"/>
    <property type="match status" value="1"/>
</dbReference>
<comment type="catalytic activity">
    <reaction evidence="9 10">
        <text>L-threonyl-[protein] + FAD = FMN-L-threonyl-[protein] + AMP + H(+)</text>
        <dbReference type="Rhea" id="RHEA:36847"/>
        <dbReference type="Rhea" id="RHEA-COMP:11060"/>
        <dbReference type="Rhea" id="RHEA-COMP:11061"/>
        <dbReference type="ChEBI" id="CHEBI:15378"/>
        <dbReference type="ChEBI" id="CHEBI:30013"/>
        <dbReference type="ChEBI" id="CHEBI:57692"/>
        <dbReference type="ChEBI" id="CHEBI:74257"/>
        <dbReference type="ChEBI" id="CHEBI:456215"/>
        <dbReference type="EC" id="2.7.1.180"/>
    </reaction>
</comment>
<dbReference type="Pfam" id="PF02424">
    <property type="entry name" value="ApbE"/>
    <property type="match status" value="1"/>
</dbReference>
<dbReference type="GO" id="GO:0016740">
    <property type="term" value="F:transferase activity"/>
    <property type="evidence" value="ECO:0007669"/>
    <property type="project" value="UniProtKB-UniRule"/>
</dbReference>
<accession>A0A8J3IK21</accession>
<evidence type="ECO:0000256" key="1">
    <source>
        <dbReference type="ARBA" id="ARBA00011955"/>
    </source>
</evidence>
<dbReference type="InterPro" id="IPR024932">
    <property type="entry name" value="ApbE"/>
</dbReference>
<keyword evidence="5 10" id="KW-0479">Metal-binding</keyword>
<evidence type="ECO:0000256" key="7">
    <source>
        <dbReference type="ARBA" id="ARBA00022842"/>
    </source>
</evidence>
<comment type="similarity">
    <text evidence="10">Belongs to the ApbE family.</text>
</comment>
<evidence type="ECO:0000256" key="2">
    <source>
        <dbReference type="ARBA" id="ARBA00016337"/>
    </source>
</evidence>
<dbReference type="PANTHER" id="PTHR30040:SF2">
    <property type="entry name" value="FAD:PROTEIN FMN TRANSFERASE"/>
    <property type="match status" value="1"/>
</dbReference>